<dbReference type="InterPro" id="IPR023200">
    <property type="entry name" value="RMF_sf"/>
</dbReference>
<accession>A0A160PB85</accession>
<sequence>MSEKDPHRQPDDAIAEGARARAQGRPRDACPYPQDSPERTEWFEGYDGSPADRAPDGPLDKG</sequence>
<dbReference type="Gene3D" id="1.10.10.620">
    <property type="entry name" value="ribosome modulation factor like domain"/>
    <property type="match status" value="1"/>
</dbReference>
<evidence type="ECO:0000313" key="4">
    <source>
        <dbReference type="EMBL" id="BAU89524.1"/>
    </source>
</evidence>
<dbReference type="Pfam" id="PF04957">
    <property type="entry name" value="RMF"/>
    <property type="match status" value="1"/>
</dbReference>
<feature type="compositionally biased region" description="Basic and acidic residues" evidence="3">
    <location>
        <begin position="53"/>
        <end position="62"/>
    </location>
</feature>
<dbReference type="NCBIfam" id="NF011162">
    <property type="entry name" value="PRK14563.1"/>
    <property type="match status" value="1"/>
</dbReference>
<evidence type="ECO:0000256" key="3">
    <source>
        <dbReference type="SAM" id="MobiDB-lite"/>
    </source>
</evidence>
<dbReference type="NCBIfam" id="NF041886">
    <property type="entry name" value="Rmf_CrpP_fam"/>
    <property type="match status" value="1"/>
</dbReference>
<feature type="compositionally biased region" description="Basic and acidic residues" evidence="3">
    <location>
        <begin position="1"/>
        <end position="11"/>
    </location>
</feature>
<organism evidence="4 5">
    <name type="scientific">Methylorubrum populi</name>
    <dbReference type="NCBI Taxonomy" id="223967"/>
    <lineage>
        <taxon>Bacteria</taxon>
        <taxon>Pseudomonadati</taxon>
        <taxon>Pseudomonadota</taxon>
        <taxon>Alphaproteobacteria</taxon>
        <taxon>Hyphomicrobiales</taxon>
        <taxon>Methylobacteriaceae</taxon>
        <taxon>Methylorubrum</taxon>
    </lineage>
</organism>
<evidence type="ECO:0008006" key="6">
    <source>
        <dbReference type="Google" id="ProtNLM"/>
    </source>
</evidence>
<evidence type="ECO:0000256" key="2">
    <source>
        <dbReference type="ARBA" id="ARBA00022845"/>
    </source>
</evidence>
<dbReference type="Proteomes" id="UP000218288">
    <property type="component" value="Chromosome"/>
</dbReference>
<dbReference type="GO" id="GO:0006417">
    <property type="term" value="P:regulation of translation"/>
    <property type="evidence" value="ECO:0007669"/>
    <property type="project" value="UniProtKB-KW"/>
</dbReference>
<protein>
    <recommendedName>
        <fullName evidence="6">Ribosome modulation factor</fullName>
    </recommendedName>
</protein>
<dbReference type="RefSeq" id="WP_096484022.1">
    <property type="nucleotide sequence ID" value="NZ_AP014809.1"/>
</dbReference>
<proteinExistence type="predicted"/>
<evidence type="ECO:0000313" key="5">
    <source>
        <dbReference type="Proteomes" id="UP000218288"/>
    </source>
</evidence>
<feature type="region of interest" description="Disordered" evidence="3">
    <location>
        <begin position="1"/>
        <end position="62"/>
    </location>
</feature>
<dbReference type="AlphaFoldDB" id="A0A160PB85"/>
<keyword evidence="2" id="KW-0810">Translation regulation</keyword>
<keyword evidence="1" id="KW-0963">Cytoplasm</keyword>
<gene>
    <name evidence="4" type="ORF">MPPM_0919</name>
</gene>
<dbReference type="EMBL" id="AP014809">
    <property type="protein sequence ID" value="BAU89524.1"/>
    <property type="molecule type" value="Genomic_DNA"/>
</dbReference>
<reference evidence="4 5" key="1">
    <citation type="journal article" date="2016" name="Genome Announc.">
        <title>Complete Genome Sequence of Methylobacterium populi P-1M, Isolated from Pink-Pigmented Household Biofilm.</title>
        <authorList>
            <person name="Morohoshi T."/>
            <person name="Ikeda T."/>
        </authorList>
    </citation>
    <scope>NUCLEOTIDE SEQUENCE [LARGE SCALE GENOMIC DNA]</scope>
    <source>
        <strain evidence="4 5">P-1M</strain>
    </source>
</reference>
<name>A0A160PB85_9HYPH</name>
<dbReference type="InterPro" id="IPR007040">
    <property type="entry name" value="Ribosome_modulation_factor"/>
</dbReference>
<evidence type="ECO:0000256" key="1">
    <source>
        <dbReference type="ARBA" id="ARBA00022490"/>
    </source>
</evidence>
<dbReference type="OrthoDB" id="8000526at2"/>